<proteinExistence type="predicted"/>
<dbReference type="Pfam" id="PF00320">
    <property type="entry name" value="GATA"/>
    <property type="match status" value="1"/>
</dbReference>
<dbReference type="PROSITE" id="PS00344">
    <property type="entry name" value="GATA_ZN_FINGER_1"/>
    <property type="match status" value="1"/>
</dbReference>
<dbReference type="GO" id="GO:0000978">
    <property type="term" value="F:RNA polymerase II cis-regulatory region sequence-specific DNA binding"/>
    <property type="evidence" value="ECO:0007669"/>
    <property type="project" value="TreeGrafter"/>
</dbReference>
<keyword evidence="4" id="KW-0862">Zinc</keyword>
<gene>
    <name evidence="9" type="ORF">FWILDA_LOCUS2399</name>
</gene>
<evidence type="ECO:0000256" key="4">
    <source>
        <dbReference type="ARBA" id="ARBA00022833"/>
    </source>
</evidence>
<organism evidence="9 10">
    <name type="scientific">Funneliformis geosporum</name>
    <dbReference type="NCBI Taxonomy" id="1117311"/>
    <lineage>
        <taxon>Eukaryota</taxon>
        <taxon>Fungi</taxon>
        <taxon>Fungi incertae sedis</taxon>
        <taxon>Mucoromycota</taxon>
        <taxon>Glomeromycotina</taxon>
        <taxon>Glomeromycetes</taxon>
        <taxon>Glomerales</taxon>
        <taxon>Glomeraceae</taxon>
        <taxon>Funneliformis</taxon>
    </lineage>
</organism>
<dbReference type="GO" id="GO:0045944">
    <property type="term" value="P:positive regulation of transcription by RNA polymerase II"/>
    <property type="evidence" value="ECO:0007669"/>
    <property type="project" value="TreeGrafter"/>
</dbReference>
<dbReference type="PROSITE" id="PS50114">
    <property type="entry name" value="GATA_ZN_FINGER_2"/>
    <property type="match status" value="1"/>
</dbReference>
<accession>A0A9W4SDW9</accession>
<keyword evidence="10" id="KW-1185">Reference proteome</keyword>
<dbReference type="GO" id="GO:0005634">
    <property type="term" value="C:nucleus"/>
    <property type="evidence" value="ECO:0007669"/>
    <property type="project" value="UniProtKB-SubCell"/>
</dbReference>
<dbReference type="OrthoDB" id="515401at2759"/>
<evidence type="ECO:0000313" key="9">
    <source>
        <dbReference type="EMBL" id="CAI2166092.1"/>
    </source>
</evidence>
<feature type="region of interest" description="Disordered" evidence="7">
    <location>
        <begin position="1"/>
        <end position="50"/>
    </location>
</feature>
<dbReference type="GO" id="GO:0000122">
    <property type="term" value="P:negative regulation of transcription by RNA polymerase II"/>
    <property type="evidence" value="ECO:0007669"/>
    <property type="project" value="TreeGrafter"/>
</dbReference>
<keyword evidence="3 6" id="KW-0863">Zinc-finger</keyword>
<dbReference type="PANTHER" id="PTHR10071:SF281">
    <property type="entry name" value="BOX A-BINDING FACTOR-RELATED"/>
    <property type="match status" value="1"/>
</dbReference>
<evidence type="ECO:0000256" key="6">
    <source>
        <dbReference type="PROSITE-ProRule" id="PRU00094"/>
    </source>
</evidence>
<dbReference type="InterPro" id="IPR013088">
    <property type="entry name" value="Znf_NHR/GATA"/>
</dbReference>
<dbReference type="InterPro" id="IPR000679">
    <property type="entry name" value="Znf_GATA"/>
</dbReference>
<feature type="compositionally biased region" description="Acidic residues" evidence="7">
    <location>
        <begin position="8"/>
        <end position="22"/>
    </location>
</feature>
<name>A0A9W4SDW9_9GLOM</name>
<evidence type="ECO:0000256" key="7">
    <source>
        <dbReference type="SAM" id="MobiDB-lite"/>
    </source>
</evidence>
<dbReference type="SUPFAM" id="SSF57716">
    <property type="entry name" value="Glucocorticoid receptor-like (DNA-binding domain)"/>
    <property type="match status" value="1"/>
</dbReference>
<keyword evidence="5" id="KW-0539">Nucleus</keyword>
<evidence type="ECO:0000256" key="3">
    <source>
        <dbReference type="ARBA" id="ARBA00022771"/>
    </source>
</evidence>
<evidence type="ECO:0000256" key="1">
    <source>
        <dbReference type="ARBA" id="ARBA00004123"/>
    </source>
</evidence>
<evidence type="ECO:0000256" key="5">
    <source>
        <dbReference type="ARBA" id="ARBA00023242"/>
    </source>
</evidence>
<dbReference type="EMBL" id="CAMKVN010000273">
    <property type="protein sequence ID" value="CAI2166092.1"/>
    <property type="molecule type" value="Genomic_DNA"/>
</dbReference>
<sequence>MSGNTQDESFEEASDTSNDEYTNDTNQPSQDSCQSDEVYYQSDESETDNELLPSLSLDECTQNQDTLVTPPVENVSDSSATDEEVTNETSNVDSELNDSHETIHEQQHYDECFQQNINQPNLNERAYYANVYQYIPQAAIDQNVLSNNNNYVLAHTRIDPNLLNYWNETRPLPSPYYGTIANGTNTLGYGQLINDLNASLAANQPFREYLALTESQSNKRKKKRVRKPESEYSRRFSSITSPNIIDGIRQTEIAQCSNCGVHDTPAWRRDLQGIALLCNACGLYLKNKGIHRPTELAPDGTVRFRRTQRP</sequence>
<dbReference type="Proteomes" id="UP001153678">
    <property type="component" value="Unassembled WGS sequence"/>
</dbReference>
<dbReference type="AlphaFoldDB" id="A0A9W4SDW9"/>
<comment type="caution">
    <text evidence="9">The sequence shown here is derived from an EMBL/GenBank/DDBJ whole genome shotgun (WGS) entry which is preliminary data.</text>
</comment>
<evidence type="ECO:0000256" key="2">
    <source>
        <dbReference type="ARBA" id="ARBA00022723"/>
    </source>
</evidence>
<dbReference type="GO" id="GO:0008270">
    <property type="term" value="F:zinc ion binding"/>
    <property type="evidence" value="ECO:0007669"/>
    <property type="project" value="UniProtKB-KW"/>
</dbReference>
<dbReference type="GO" id="GO:0000981">
    <property type="term" value="F:DNA-binding transcription factor activity, RNA polymerase II-specific"/>
    <property type="evidence" value="ECO:0007669"/>
    <property type="project" value="TreeGrafter"/>
</dbReference>
<comment type="subcellular location">
    <subcellularLocation>
        <location evidence="1">Nucleus</location>
    </subcellularLocation>
</comment>
<evidence type="ECO:0000259" key="8">
    <source>
        <dbReference type="PROSITE" id="PS50114"/>
    </source>
</evidence>
<dbReference type="SMART" id="SM00401">
    <property type="entry name" value="ZnF_GATA"/>
    <property type="match status" value="1"/>
</dbReference>
<reference evidence="9" key="1">
    <citation type="submission" date="2022-08" db="EMBL/GenBank/DDBJ databases">
        <authorList>
            <person name="Kallberg Y."/>
            <person name="Tangrot J."/>
            <person name="Rosling A."/>
        </authorList>
    </citation>
    <scope>NUCLEOTIDE SEQUENCE</scope>
    <source>
        <strain evidence="9">Wild A</strain>
    </source>
</reference>
<feature type="region of interest" description="Disordered" evidence="7">
    <location>
        <begin position="66"/>
        <end position="102"/>
    </location>
</feature>
<dbReference type="InterPro" id="IPR039355">
    <property type="entry name" value="Transcription_factor_GATA"/>
</dbReference>
<keyword evidence="2" id="KW-0479">Metal-binding</keyword>
<dbReference type="PANTHER" id="PTHR10071">
    <property type="entry name" value="TRANSCRIPTION FACTOR GATA FAMILY MEMBER"/>
    <property type="match status" value="1"/>
</dbReference>
<evidence type="ECO:0000313" key="10">
    <source>
        <dbReference type="Proteomes" id="UP001153678"/>
    </source>
</evidence>
<feature type="compositionally biased region" description="Polar residues" evidence="7">
    <location>
        <begin position="23"/>
        <end position="35"/>
    </location>
</feature>
<dbReference type="CDD" id="cd00202">
    <property type="entry name" value="ZnF_GATA"/>
    <property type="match status" value="1"/>
</dbReference>
<dbReference type="Gene3D" id="3.30.50.10">
    <property type="entry name" value="Erythroid Transcription Factor GATA-1, subunit A"/>
    <property type="match status" value="1"/>
</dbReference>
<protein>
    <submittedName>
        <fullName evidence="9">10043_t:CDS:1</fullName>
    </submittedName>
</protein>
<feature type="domain" description="GATA-type" evidence="8">
    <location>
        <begin position="250"/>
        <end position="305"/>
    </location>
</feature>